<keyword evidence="1" id="KW-1133">Transmembrane helix</keyword>
<keyword evidence="1" id="KW-0472">Membrane</keyword>
<reference evidence="2 3" key="1">
    <citation type="submission" date="2024-03" db="EMBL/GenBank/DDBJ databases">
        <title>Sulfurimonas sp. HSL3-1.</title>
        <authorList>
            <person name="Wang S."/>
        </authorList>
    </citation>
    <scope>NUCLEOTIDE SEQUENCE [LARGE SCALE GENOMIC DNA]</scope>
    <source>
        <strain evidence="2 3">HSL3-1</strain>
    </source>
</reference>
<dbReference type="Proteomes" id="UP001447842">
    <property type="component" value="Chromosome"/>
</dbReference>
<evidence type="ECO:0000256" key="1">
    <source>
        <dbReference type="SAM" id="Phobius"/>
    </source>
</evidence>
<feature type="transmembrane region" description="Helical" evidence="1">
    <location>
        <begin position="35"/>
        <end position="54"/>
    </location>
</feature>
<evidence type="ECO:0000313" key="3">
    <source>
        <dbReference type="Proteomes" id="UP001447842"/>
    </source>
</evidence>
<keyword evidence="3" id="KW-1185">Reference proteome</keyword>
<evidence type="ECO:0000313" key="2">
    <source>
        <dbReference type="EMBL" id="XAU14069.1"/>
    </source>
</evidence>
<dbReference type="RefSeq" id="WP_345971894.1">
    <property type="nucleotide sequence ID" value="NZ_CP147920.1"/>
</dbReference>
<sequence length="66" mass="7274">MEKTIGAISLIALGIFVIANPQFTARGGTTDFSYMNFNILFGLILTALGILLLISRGKNKDENRWL</sequence>
<proteinExistence type="predicted"/>
<organism evidence="2 3">
    <name type="scientific">Sulfurimonas diazotrophicus</name>
    <dbReference type="NCBI Taxonomy" id="3131939"/>
    <lineage>
        <taxon>Bacteria</taxon>
        <taxon>Pseudomonadati</taxon>
        <taxon>Campylobacterota</taxon>
        <taxon>Epsilonproteobacteria</taxon>
        <taxon>Campylobacterales</taxon>
        <taxon>Sulfurimonadaceae</taxon>
        <taxon>Sulfurimonas</taxon>
    </lineage>
</organism>
<keyword evidence="1" id="KW-0812">Transmembrane</keyword>
<evidence type="ECO:0008006" key="4">
    <source>
        <dbReference type="Google" id="ProtNLM"/>
    </source>
</evidence>
<accession>A0ABZ3H8Y5</accession>
<name>A0ABZ3H8Y5_9BACT</name>
<dbReference type="EMBL" id="CP147920">
    <property type="protein sequence ID" value="XAU14069.1"/>
    <property type="molecule type" value="Genomic_DNA"/>
</dbReference>
<gene>
    <name evidence="2" type="ORF">WCY31_07345</name>
</gene>
<protein>
    <recommendedName>
        <fullName evidence="4">LPXTG cell wall anchor domain-containing protein</fullName>
    </recommendedName>
</protein>